<gene>
    <name evidence="3" type="ORF">LCMAC202_06860</name>
</gene>
<dbReference type="GO" id="GO:0046782">
    <property type="term" value="P:regulation of viral transcription"/>
    <property type="evidence" value="ECO:0007669"/>
    <property type="project" value="InterPro"/>
</dbReference>
<reference evidence="3" key="1">
    <citation type="journal article" date="2019" name="MBio">
        <title>Virus Genomes from Deep Sea Sediments Expand the Ocean Megavirome and Support Independent Origins of Viral Gigantism.</title>
        <authorList>
            <person name="Backstrom D."/>
            <person name="Yutin N."/>
            <person name="Jorgensen S.L."/>
            <person name="Dharamshi J."/>
            <person name="Homa F."/>
            <person name="Zaremba-Niedwiedzka K."/>
            <person name="Spang A."/>
            <person name="Wolf Y.I."/>
            <person name="Koonin E.V."/>
            <person name="Ettema T.J."/>
        </authorList>
    </citation>
    <scope>NUCLEOTIDE SEQUENCE</scope>
</reference>
<proteinExistence type="predicted"/>
<dbReference type="InterPro" id="IPR007031">
    <property type="entry name" value="Poxvirus_VLTF3"/>
</dbReference>
<sequence>MSDNSTSNELTTRVIDFFKRKPVQPKYRPPPPKPRKTRRKKSDPNQTQDIFEIHDRILDILEEEFQQLPKLNQKAKRFQWITNNSDDDVECQIANNELAKLNTQIQLVESGFREAKYIYRTECILKEYNKLLNQPIKVDFMGNRVFNQHHRKQTIIIEFLNIAKDYISVQPVEGQRRSMLCDDCHVELQREDDFLFVCPLCGFAVKHFASVASYQENNRINVAQRYVYDKRAHFGDSIKKFQAKQNTTISDEVYRDLWDKLHSHDIPIERLTKDHLYEFLKLTGHSDHYEDITLIYCEMTCNTAPNISYLEQKLFALFDEIDPVYERVKPLGRVNFLNGQFVLFKLLQKLKYLCKEEDFYILKTREKMLEHDQIWKRICSELSWTYIATV</sequence>
<dbReference type="Pfam" id="PF04947">
    <property type="entry name" value="Pox_VLTF3"/>
    <property type="match status" value="1"/>
</dbReference>
<evidence type="ECO:0000313" key="3">
    <source>
        <dbReference type="EMBL" id="QBK88324.1"/>
    </source>
</evidence>
<name>A0A481Z0K9_9VIRU</name>
<keyword evidence="1" id="KW-0804">Transcription</keyword>
<dbReference type="EMBL" id="MK500386">
    <property type="protein sequence ID" value="QBK88324.1"/>
    <property type="molecule type" value="Genomic_DNA"/>
</dbReference>
<feature type="region of interest" description="Disordered" evidence="2">
    <location>
        <begin position="20"/>
        <end position="48"/>
    </location>
</feature>
<organism evidence="3">
    <name type="scientific">Marseillevirus LCMAC202</name>
    <dbReference type="NCBI Taxonomy" id="2506606"/>
    <lineage>
        <taxon>Viruses</taxon>
        <taxon>Varidnaviria</taxon>
        <taxon>Bamfordvirae</taxon>
        <taxon>Nucleocytoviricota</taxon>
        <taxon>Megaviricetes</taxon>
        <taxon>Pimascovirales</taxon>
        <taxon>Pimascovirales incertae sedis</taxon>
        <taxon>Marseilleviridae</taxon>
    </lineage>
</organism>
<accession>A0A481Z0K9</accession>
<evidence type="ECO:0000256" key="2">
    <source>
        <dbReference type="SAM" id="MobiDB-lite"/>
    </source>
</evidence>
<evidence type="ECO:0000256" key="1">
    <source>
        <dbReference type="ARBA" id="ARBA00023163"/>
    </source>
</evidence>
<protein>
    <submittedName>
        <fullName evidence="3">Late transcription factor 3-like protein</fullName>
    </submittedName>
</protein>